<protein>
    <submittedName>
        <fullName evidence="4">EGF-like domain-containing protein</fullName>
    </submittedName>
</protein>
<proteinExistence type="predicted"/>
<evidence type="ECO:0000313" key="3">
    <source>
        <dbReference type="Proteomes" id="UP000271162"/>
    </source>
</evidence>
<organism evidence="4">
    <name type="scientific">Nippostrongylus brasiliensis</name>
    <name type="common">Rat hookworm</name>
    <dbReference type="NCBI Taxonomy" id="27835"/>
    <lineage>
        <taxon>Eukaryota</taxon>
        <taxon>Metazoa</taxon>
        <taxon>Ecdysozoa</taxon>
        <taxon>Nematoda</taxon>
        <taxon>Chromadorea</taxon>
        <taxon>Rhabditida</taxon>
        <taxon>Rhabditina</taxon>
        <taxon>Rhabditomorpha</taxon>
        <taxon>Strongyloidea</taxon>
        <taxon>Heligmosomidae</taxon>
        <taxon>Nippostrongylus</taxon>
    </lineage>
</organism>
<dbReference type="EMBL" id="UYSL01009918">
    <property type="protein sequence ID" value="VDL68413.1"/>
    <property type="molecule type" value="Genomic_DNA"/>
</dbReference>
<dbReference type="STRING" id="27835.A0A0N4XQM4"/>
<gene>
    <name evidence="2" type="ORF">NBR_LOCUS4824</name>
</gene>
<feature type="region of interest" description="Disordered" evidence="1">
    <location>
        <begin position="82"/>
        <end position="102"/>
    </location>
</feature>
<dbReference type="WBParaSite" id="NBR_0000482601-mRNA-1">
    <property type="protein sequence ID" value="NBR_0000482601-mRNA-1"/>
    <property type="gene ID" value="NBR_0000482601"/>
</dbReference>
<evidence type="ECO:0000256" key="1">
    <source>
        <dbReference type="SAM" id="MobiDB-lite"/>
    </source>
</evidence>
<evidence type="ECO:0000313" key="2">
    <source>
        <dbReference type="EMBL" id="VDL68413.1"/>
    </source>
</evidence>
<reference evidence="2 3" key="2">
    <citation type="submission" date="2018-11" db="EMBL/GenBank/DDBJ databases">
        <authorList>
            <consortium name="Pathogen Informatics"/>
        </authorList>
    </citation>
    <scope>NUCLEOTIDE SEQUENCE [LARGE SCALE GENOMIC DNA]</scope>
</reference>
<reference evidence="4" key="1">
    <citation type="submission" date="2017-02" db="UniProtKB">
        <authorList>
            <consortium name="WormBaseParasite"/>
        </authorList>
    </citation>
    <scope>IDENTIFICATION</scope>
</reference>
<accession>A0A0N4XQM4</accession>
<sequence length="102" mass="11385">MLCSCGGGEYGTPCPLYSSYLCPNSMSKACCLNGGKPCDYHMECEDNDDTYFRMEALVKSYAEGHARIKQLRRKIPSLNPENAPLFAINEDPPEMPVLNSER</sequence>
<name>A0A0N4XQM4_NIPBR</name>
<evidence type="ECO:0000313" key="4">
    <source>
        <dbReference type="WBParaSite" id="NBR_0000482601-mRNA-1"/>
    </source>
</evidence>
<dbReference type="AlphaFoldDB" id="A0A0N4XQM4"/>
<dbReference type="Proteomes" id="UP000271162">
    <property type="component" value="Unassembled WGS sequence"/>
</dbReference>
<keyword evidence="3" id="KW-1185">Reference proteome</keyword>